<gene>
    <name evidence="7" type="ORF">G9U52_28175</name>
</gene>
<dbReference type="PROSITE" id="PS01124">
    <property type="entry name" value="HTH_ARAC_FAMILY_2"/>
    <property type="match status" value="1"/>
</dbReference>
<evidence type="ECO:0000259" key="5">
    <source>
        <dbReference type="PROSITE" id="PS01124"/>
    </source>
</evidence>
<dbReference type="EMBL" id="JAAOIW010000013">
    <property type="protein sequence ID" value="NHN33698.1"/>
    <property type="molecule type" value="Genomic_DNA"/>
</dbReference>
<proteinExistence type="predicted"/>
<name>A0ABX0JCM1_9BACL</name>
<keyword evidence="4" id="KW-0597">Phosphoprotein</keyword>
<keyword evidence="1" id="KW-0805">Transcription regulation</keyword>
<dbReference type="InterPro" id="IPR009057">
    <property type="entry name" value="Homeodomain-like_sf"/>
</dbReference>
<dbReference type="Pfam" id="PF00072">
    <property type="entry name" value="Response_reg"/>
    <property type="match status" value="1"/>
</dbReference>
<dbReference type="Proteomes" id="UP001165962">
    <property type="component" value="Unassembled WGS sequence"/>
</dbReference>
<dbReference type="PROSITE" id="PS50110">
    <property type="entry name" value="RESPONSE_REGULATORY"/>
    <property type="match status" value="1"/>
</dbReference>
<dbReference type="PANTHER" id="PTHR43280:SF2">
    <property type="entry name" value="HTH-TYPE TRANSCRIPTIONAL REGULATOR EXSA"/>
    <property type="match status" value="1"/>
</dbReference>
<organism evidence="7 8">
    <name type="scientific">Paenibacillus agricola</name>
    <dbReference type="NCBI Taxonomy" id="2716264"/>
    <lineage>
        <taxon>Bacteria</taxon>
        <taxon>Bacillati</taxon>
        <taxon>Bacillota</taxon>
        <taxon>Bacilli</taxon>
        <taxon>Bacillales</taxon>
        <taxon>Paenibacillaceae</taxon>
        <taxon>Paenibacillus</taxon>
    </lineage>
</organism>
<feature type="modified residue" description="4-aspartylphosphate" evidence="4">
    <location>
        <position position="53"/>
    </location>
</feature>
<dbReference type="Gene3D" id="3.40.50.2300">
    <property type="match status" value="1"/>
</dbReference>
<dbReference type="SUPFAM" id="SSF46689">
    <property type="entry name" value="Homeodomain-like"/>
    <property type="match status" value="2"/>
</dbReference>
<evidence type="ECO:0000256" key="4">
    <source>
        <dbReference type="PROSITE-ProRule" id="PRU00169"/>
    </source>
</evidence>
<evidence type="ECO:0000313" key="8">
    <source>
        <dbReference type="Proteomes" id="UP001165962"/>
    </source>
</evidence>
<dbReference type="InterPro" id="IPR011006">
    <property type="entry name" value="CheY-like_superfamily"/>
</dbReference>
<dbReference type="PROSITE" id="PS00041">
    <property type="entry name" value="HTH_ARAC_FAMILY_1"/>
    <property type="match status" value="1"/>
</dbReference>
<dbReference type="SUPFAM" id="SSF52172">
    <property type="entry name" value="CheY-like"/>
    <property type="match status" value="1"/>
</dbReference>
<dbReference type="RefSeq" id="WP_166154004.1">
    <property type="nucleotide sequence ID" value="NZ_JAAOIW010000013.1"/>
</dbReference>
<keyword evidence="8" id="KW-1185">Reference proteome</keyword>
<dbReference type="InterPro" id="IPR018060">
    <property type="entry name" value="HTH_AraC"/>
</dbReference>
<evidence type="ECO:0000256" key="3">
    <source>
        <dbReference type="ARBA" id="ARBA00023163"/>
    </source>
</evidence>
<sequence>MNIFLVEDEHWALAEMVELFKAYEAAHSVYTFDNGDDALSAASKVRPHLVLTDINMPGIDGLELIKKLNQLDPSIKSMIISVHDRFEYARQGMHFGVYDYLLKPVKKDALFKAVDKAMQHIENDSKQREEWMNGSITQMLLTADIPEYDVLRAVNGRSYCMVLLVLEQGKDLNNWKEFRIHCSHFKKCFANKLLPETEIHCLDLDCLHRVVLIPLKDVMQSGHVTENLSLLYQQLKQLEAPVHLGFAVKSGKNSLYETFAKLKQTVEEQMTFGMPSFLTSGTKNQDVEIGSVWEKVRVMEIHYKKGEIGKGQENLHQILEELRQKQITKRQLRLFIRDVLFSLRYHLLPANAGMAGMNDAPEDVEVLNRFSGYVQLFEWLNDQIVSLYGRQEPMDANPKRLVPVLLQLIHDHYQGSISLQQFAAHHHVSLGYLSRMFKSQTGLTFSEYMAAYRIRKAKELLSSGVERLQDVSHLVGYEDTKHFSHLFKKIVGETPIMYAKRNATKQASMKNNGGSEGE</sequence>
<reference evidence="7" key="1">
    <citation type="submission" date="2020-03" db="EMBL/GenBank/DDBJ databases">
        <title>Draft sequencing of Paenibacilllus sp. S3N08.</title>
        <authorList>
            <person name="Kim D.-U."/>
        </authorList>
    </citation>
    <scope>NUCLEOTIDE SEQUENCE</scope>
    <source>
        <strain evidence="7">S3N08</strain>
    </source>
</reference>
<comment type="caution">
    <text evidence="7">The sequence shown here is derived from an EMBL/GenBank/DDBJ whole genome shotgun (WGS) entry which is preliminary data.</text>
</comment>
<evidence type="ECO:0000259" key="6">
    <source>
        <dbReference type="PROSITE" id="PS50110"/>
    </source>
</evidence>
<evidence type="ECO:0000313" key="7">
    <source>
        <dbReference type="EMBL" id="NHN33698.1"/>
    </source>
</evidence>
<keyword evidence="3" id="KW-0804">Transcription</keyword>
<accession>A0ABX0JCM1</accession>
<dbReference type="PANTHER" id="PTHR43280">
    <property type="entry name" value="ARAC-FAMILY TRANSCRIPTIONAL REGULATOR"/>
    <property type="match status" value="1"/>
</dbReference>
<dbReference type="Pfam" id="PF12833">
    <property type="entry name" value="HTH_18"/>
    <property type="match status" value="1"/>
</dbReference>
<protein>
    <submittedName>
        <fullName evidence="7">Response regulator</fullName>
    </submittedName>
</protein>
<dbReference type="CDD" id="cd17536">
    <property type="entry name" value="REC_YesN-like"/>
    <property type="match status" value="1"/>
</dbReference>
<dbReference type="SMART" id="SM00448">
    <property type="entry name" value="REC"/>
    <property type="match status" value="1"/>
</dbReference>
<evidence type="ECO:0000256" key="2">
    <source>
        <dbReference type="ARBA" id="ARBA00023125"/>
    </source>
</evidence>
<dbReference type="InterPro" id="IPR001789">
    <property type="entry name" value="Sig_transdc_resp-reg_receiver"/>
</dbReference>
<dbReference type="Gene3D" id="1.10.10.60">
    <property type="entry name" value="Homeodomain-like"/>
    <property type="match status" value="2"/>
</dbReference>
<dbReference type="SMART" id="SM00342">
    <property type="entry name" value="HTH_ARAC"/>
    <property type="match status" value="1"/>
</dbReference>
<keyword evidence="2" id="KW-0238">DNA-binding</keyword>
<feature type="domain" description="Response regulatory" evidence="6">
    <location>
        <begin position="2"/>
        <end position="118"/>
    </location>
</feature>
<dbReference type="InterPro" id="IPR018062">
    <property type="entry name" value="HTH_AraC-typ_CS"/>
</dbReference>
<evidence type="ECO:0000256" key="1">
    <source>
        <dbReference type="ARBA" id="ARBA00023015"/>
    </source>
</evidence>
<feature type="domain" description="HTH araC/xylS-type" evidence="5">
    <location>
        <begin position="403"/>
        <end position="501"/>
    </location>
</feature>